<evidence type="ECO:0000259" key="3">
    <source>
        <dbReference type="Pfam" id="PF01557"/>
    </source>
</evidence>
<feature type="domain" description="Fumarylacetoacetase-like C-terminal" evidence="3">
    <location>
        <begin position="76"/>
        <end position="282"/>
    </location>
</feature>
<protein>
    <submittedName>
        <fullName evidence="4">Ureidoglycolate lyase</fullName>
    </submittedName>
</protein>
<comment type="caution">
    <text evidence="4">The sequence shown here is derived from an EMBL/GenBank/DDBJ whole genome shotgun (WGS) entry which is preliminary data.</text>
</comment>
<dbReference type="EMBL" id="WSFO01000007">
    <property type="protein sequence ID" value="KAE9629316.1"/>
    <property type="molecule type" value="Genomic_DNA"/>
</dbReference>
<dbReference type="RefSeq" id="WP_158979927.1">
    <property type="nucleotide sequence ID" value="NZ_WSFO01000007.1"/>
</dbReference>
<name>A0A6A4RF07_9RHOB</name>
<evidence type="ECO:0000256" key="2">
    <source>
        <dbReference type="ARBA" id="ARBA00022723"/>
    </source>
</evidence>
<evidence type="ECO:0000313" key="4">
    <source>
        <dbReference type="EMBL" id="KAE9629316.1"/>
    </source>
</evidence>
<dbReference type="FunFam" id="3.90.850.10:FF:000002">
    <property type="entry name" value="2-hydroxyhepta-2,4-diene-1,7-dioate isomerase"/>
    <property type="match status" value="1"/>
</dbReference>
<dbReference type="GO" id="GO:0046872">
    <property type="term" value="F:metal ion binding"/>
    <property type="evidence" value="ECO:0007669"/>
    <property type="project" value="UniProtKB-KW"/>
</dbReference>
<keyword evidence="4" id="KW-0456">Lyase</keyword>
<dbReference type="SUPFAM" id="SSF56529">
    <property type="entry name" value="FAH"/>
    <property type="match status" value="1"/>
</dbReference>
<gene>
    <name evidence="4" type="ORF">GP644_12940</name>
</gene>
<evidence type="ECO:0000313" key="5">
    <source>
        <dbReference type="Proteomes" id="UP000441586"/>
    </source>
</evidence>
<dbReference type="InterPro" id="IPR036663">
    <property type="entry name" value="Fumarylacetoacetase_C_sf"/>
</dbReference>
<keyword evidence="2" id="KW-0479">Metal-binding</keyword>
<dbReference type="AlphaFoldDB" id="A0A6A4RF07"/>
<dbReference type="PANTHER" id="PTHR42796:SF4">
    <property type="entry name" value="FUMARYLACETOACETATE HYDROLASE DOMAIN-CONTAINING PROTEIN 2A"/>
    <property type="match status" value="1"/>
</dbReference>
<evidence type="ECO:0000256" key="1">
    <source>
        <dbReference type="ARBA" id="ARBA00010211"/>
    </source>
</evidence>
<dbReference type="Gene3D" id="3.90.850.10">
    <property type="entry name" value="Fumarylacetoacetase-like, C-terminal domain"/>
    <property type="match status" value="1"/>
</dbReference>
<dbReference type="Proteomes" id="UP000441586">
    <property type="component" value="Unassembled WGS sequence"/>
</dbReference>
<accession>A0A6A4RF07</accession>
<dbReference type="PANTHER" id="PTHR42796">
    <property type="entry name" value="FUMARYLACETOACETATE HYDROLASE DOMAIN-CONTAINING PROTEIN 2A-RELATED"/>
    <property type="match status" value="1"/>
</dbReference>
<dbReference type="GO" id="GO:0019752">
    <property type="term" value="P:carboxylic acid metabolic process"/>
    <property type="evidence" value="ECO:0007669"/>
    <property type="project" value="UniProtKB-ARBA"/>
</dbReference>
<dbReference type="InterPro" id="IPR051121">
    <property type="entry name" value="FAH"/>
</dbReference>
<dbReference type="GO" id="GO:0016829">
    <property type="term" value="F:lyase activity"/>
    <property type="evidence" value="ECO:0007669"/>
    <property type="project" value="UniProtKB-KW"/>
</dbReference>
<comment type="similarity">
    <text evidence="1">Belongs to the FAH family.</text>
</comment>
<proteinExistence type="inferred from homology"/>
<dbReference type="InterPro" id="IPR011234">
    <property type="entry name" value="Fumarylacetoacetase-like_C"/>
</dbReference>
<dbReference type="GO" id="GO:0016853">
    <property type="term" value="F:isomerase activity"/>
    <property type="evidence" value="ECO:0007669"/>
    <property type="project" value="UniProtKB-ARBA"/>
</dbReference>
<sequence>MKLLRYGPAGQEKPGLLDTQGQVRDLSGVVSDIAGAALSGESLAKLATLDPNSLPVVAGKPQEDLRLGACVGQVGKFICIGLNYADHAAEAGMDVPSEPVIFNKWTSAIVGPDDDVQIPRDSTKTDWEVELGVVIGTGGSYIDEADALSHVAGFCVVNDVSEREFQLERAGTWDKGKGCDTFGPTGPWLVTQDEVDDFDNLAMWLDVDGTRYQNGSTATMVYKVPHLVAYCSQFMSLQPGDIISTGTPPGVGMAQSPQVYLKGGEVMSLGIEGLGTQTQRVRAFS</sequence>
<dbReference type="Pfam" id="PF01557">
    <property type="entry name" value="FAA_hydrolase"/>
    <property type="match status" value="1"/>
</dbReference>
<reference evidence="4 5" key="1">
    <citation type="submission" date="2019-12" db="EMBL/GenBank/DDBJ databases">
        <authorList>
            <person name="Zhang Y.-J."/>
        </authorList>
    </citation>
    <scope>NUCLEOTIDE SEQUENCE [LARGE SCALE GENOMIC DNA]</scope>
    <source>
        <strain evidence="4 5">H18S-6</strain>
    </source>
</reference>
<organism evidence="4 5">
    <name type="scientific">Parasedimentitalea maritima</name>
    <dbReference type="NCBI Taxonomy" id="2578117"/>
    <lineage>
        <taxon>Bacteria</taxon>
        <taxon>Pseudomonadati</taxon>
        <taxon>Pseudomonadota</taxon>
        <taxon>Alphaproteobacteria</taxon>
        <taxon>Rhodobacterales</taxon>
        <taxon>Paracoccaceae</taxon>
        <taxon>Parasedimentitalea</taxon>
    </lineage>
</organism>